<dbReference type="KEGG" id="kak:Kalk_10775"/>
<dbReference type="InterPro" id="IPR009081">
    <property type="entry name" value="PP-bd_ACP"/>
</dbReference>
<keyword evidence="4" id="KW-0436">Ligase</keyword>
<dbReference type="CDD" id="cd05931">
    <property type="entry name" value="FAAL"/>
    <property type="match status" value="1"/>
</dbReference>
<organism evidence="8 9">
    <name type="scientific">Ketobacter alkanivorans</name>
    <dbReference type="NCBI Taxonomy" id="1917421"/>
    <lineage>
        <taxon>Bacteria</taxon>
        <taxon>Pseudomonadati</taxon>
        <taxon>Pseudomonadota</taxon>
        <taxon>Gammaproteobacteria</taxon>
        <taxon>Pseudomonadales</taxon>
        <taxon>Ketobacteraceae</taxon>
        <taxon>Ketobacter</taxon>
    </lineage>
</organism>
<dbReference type="Pfam" id="PF23024">
    <property type="entry name" value="AMP-dom_DIP2-like"/>
    <property type="match status" value="1"/>
</dbReference>
<evidence type="ECO:0000256" key="3">
    <source>
        <dbReference type="ARBA" id="ARBA00022553"/>
    </source>
</evidence>
<evidence type="ECO:0000256" key="6">
    <source>
        <dbReference type="ARBA" id="ARBA00023098"/>
    </source>
</evidence>
<keyword evidence="5" id="KW-0276">Fatty acid metabolism</keyword>
<dbReference type="Proteomes" id="UP000235116">
    <property type="component" value="Chromosome"/>
</dbReference>
<dbReference type="Pfam" id="PF00550">
    <property type="entry name" value="PP-binding"/>
    <property type="match status" value="1"/>
</dbReference>
<dbReference type="AlphaFoldDB" id="A0A2K9LKJ0"/>
<keyword evidence="2" id="KW-0596">Phosphopantetheine</keyword>
<dbReference type="Gene3D" id="1.10.1200.10">
    <property type="entry name" value="ACP-like"/>
    <property type="match status" value="1"/>
</dbReference>
<dbReference type="GO" id="GO:0071766">
    <property type="term" value="P:Actinobacterium-type cell wall biogenesis"/>
    <property type="evidence" value="ECO:0007669"/>
    <property type="project" value="UniProtKB-ARBA"/>
</dbReference>
<reference evidence="9" key="1">
    <citation type="submission" date="2017-08" db="EMBL/GenBank/DDBJ databases">
        <title>Direct submision.</title>
        <authorList>
            <person name="Kim S.-J."/>
            <person name="Rhee S.-K."/>
        </authorList>
    </citation>
    <scope>NUCLEOTIDE SEQUENCE [LARGE SCALE GENOMIC DNA]</scope>
    <source>
        <strain evidence="9">GI5</strain>
    </source>
</reference>
<dbReference type="InterPro" id="IPR042099">
    <property type="entry name" value="ANL_N_sf"/>
</dbReference>
<dbReference type="OrthoDB" id="9757559at2"/>
<dbReference type="PROSITE" id="PS50075">
    <property type="entry name" value="CARRIER"/>
    <property type="match status" value="1"/>
</dbReference>
<keyword evidence="9" id="KW-1185">Reference proteome</keyword>
<dbReference type="GO" id="GO:0016874">
    <property type="term" value="F:ligase activity"/>
    <property type="evidence" value="ECO:0007669"/>
    <property type="project" value="UniProtKB-KW"/>
</dbReference>
<dbReference type="EMBL" id="CP022684">
    <property type="protein sequence ID" value="AUM12876.1"/>
    <property type="molecule type" value="Genomic_DNA"/>
</dbReference>
<dbReference type="PROSITE" id="PS00012">
    <property type="entry name" value="PHOSPHOPANTETHEINE"/>
    <property type="match status" value="1"/>
</dbReference>
<dbReference type="InterPro" id="IPR000873">
    <property type="entry name" value="AMP-dep_synth/lig_dom"/>
</dbReference>
<dbReference type="GO" id="GO:0070566">
    <property type="term" value="F:adenylyltransferase activity"/>
    <property type="evidence" value="ECO:0007669"/>
    <property type="project" value="TreeGrafter"/>
</dbReference>
<dbReference type="Pfam" id="PF00501">
    <property type="entry name" value="AMP-binding"/>
    <property type="match status" value="1"/>
</dbReference>
<dbReference type="PANTHER" id="PTHR22754">
    <property type="entry name" value="DISCO-INTERACTING PROTEIN 2 DIP2 -RELATED"/>
    <property type="match status" value="1"/>
</dbReference>
<dbReference type="InterPro" id="IPR036736">
    <property type="entry name" value="ACP-like_sf"/>
</dbReference>
<evidence type="ECO:0000256" key="4">
    <source>
        <dbReference type="ARBA" id="ARBA00022598"/>
    </source>
</evidence>
<evidence type="ECO:0000259" key="7">
    <source>
        <dbReference type="PROSITE" id="PS50075"/>
    </source>
</evidence>
<dbReference type="InterPro" id="IPR006162">
    <property type="entry name" value="Ppantetheine_attach_site"/>
</dbReference>
<proteinExistence type="inferred from homology"/>
<dbReference type="PANTHER" id="PTHR22754:SF32">
    <property type="entry name" value="DISCO-INTERACTING PROTEIN 2"/>
    <property type="match status" value="1"/>
</dbReference>
<gene>
    <name evidence="8" type="ORF">Kalk_10775</name>
</gene>
<dbReference type="Gene3D" id="3.30.300.30">
    <property type="match status" value="1"/>
</dbReference>
<dbReference type="InterPro" id="IPR040097">
    <property type="entry name" value="FAAL/FAAC"/>
</dbReference>
<sequence>MYSFPQFQNLVDMAVQQAHNRNDAPLASFIKDDGQQDDAATYFTLDQHARAIGSSLVDQGLSGRNLLLLFAPGIDYIRAFFGCLYAGCVPVPAYPPMGARDLSRLQKVALDCNAGAILTNQALAPVIESWITTLGYGDSMPCVAIDGLLDKPIDAGFVPYQAQPDEIAFLQYTSGSTGNPKGVEVTHGNLLANFEQILHGFFRGNERLDAMQDLRVVIWLPPFHDMGLIGGVLTPIFAGAHVSLMSPLTFLKRPLLWLKTLSEQKAHVSGGPNFGYQYCVRKVTEEQAETLDLSNWFVAFNGAEPIQTSALDNFADRFKVSGFDPKAFLPCYGLAEASLFVAGSPSGRGAKVLKAQLDELEKGRYVEAPADLRTKTSHLVSSGVIAEGADVKIVNPRTCMACADGEVGEIWINSPSVARGYWGKPQFSHSVFKSTIAGDNSETGYLRSGDLGFKLDDELYVTGRIKEVIIVAGRNHYPQDIERTLQEVNPTFRVGGGAAFAVTVDGKEELVVLQEVGRAAGEQADFRMLAAEGAKAISSRHGITPTALVLLSGSAIPKTSSGKIQRADAKRMYLEGNLVPVHVWQPGSGMATKPERAPQANSEVLDWHSELYADLQVWVADKLDVEPHHIDLDVTFSELGVDSVEAVELVDRLQDRIGRVIPAIELLRYPTVKALITHFAEELEQKALREEACIEDTVA</sequence>
<evidence type="ECO:0000256" key="5">
    <source>
        <dbReference type="ARBA" id="ARBA00022832"/>
    </source>
</evidence>
<feature type="domain" description="Carrier" evidence="7">
    <location>
        <begin position="606"/>
        <end position="683"/>
    </location>
</feature>
<dbReference type="GO" id="GO:0006633">
    <property type="term" value="P:fatty acid biosynthetic process"/>
    <property type="evidence" value="ECO:0007669"/>
    <property type="project" value="TreeGrafter"/>
</dbReference>
<name>A0A2K9LKJ0_9GAMM</name>
<evidence type="ECO:0000256" key="2">
    <source>
        <dbReference type="ARBA" id="ARBA00022450"/>
    </source>
</evidence>
<dbReference type="GO" id="GO:0031177">
    <property type="term" value="F:phosphopantetheine binding"/>
    <property type="evidence" value="ECO:0007669"/>
    <property type="project" value="InterPro"/>
</dbReference>
<dbReference type="InterPro" id="IPR045851">
    <property type="entry name" value="AMP-bd_C_sf"/>
</dbReference>
<protein>
    <recommendedName>
        <fullName evidence="7">Carrier domain-containing protein</fullName>
    </recommendedName>
</protein>
<accession>A0A2K9LKJ0</accession>
<dbReference type="SMART" id="SM00823">
    <property type="entry name" value="PKS_PP"/>
    <property type="match status" value="1"/>
</dbReference>
<keyword evidence="6" id="KW-0443">Lipid metabolism</keyword>
<evidence type="ECO:0000313" key="9">
    <source>
        <dbReference type="Proteomes" id="UP000235116"/>
    </source>
</evidence>
<dbReference type="RefSeq" id="WP_101894258.1">
    <property type="nucleotide sequence ID" value="NZ_CP022684.1"/>
</dbReference>
<dbReference type="SUPFAM" id="SSF56801">
    <property type="entry name" value="Acetyl-CoA synthetase-like"/>
    <property type="match status" value="1"/>
</dbReference>
<keyword evidence="3" id="KW-0597">Phosphoprotein</keyword>
<evidence type="ECO:0000256" key="1">
    <source>
        <dbReference type="ARBA" id="ARBA00006432"/>
    </source>
</evidence>
<comment type="similarity">
    <text evidence="1">Belongs to the ATP-dependent AMP-binding enzyme family.</text>
</comment>
<dbReference type="PROSITE" id="PS00455">
    <property type="entry name" value="AMP_BINDING"/>
    <property type="match status" value="1"/>
</dbReference>
<dbReference type="SMART" id="SM01294">
    <property type="entry name" value="PKS_PP_betabranch"/>
    <property type="match status" value="1"/>
</dbReference>
<dbReference type="Gene3D" id="3.40.50.12780">
    <property type="entry name" value="N-terminal domain of ligase-like"/>
    <property type="match status" value="1"/>
</dbReference>
<dbReference type="InterPro" id="IPR020845">
    <property type="entry name" value="AMP-binding_CS"/>
</dbReference>
<dbReference type="SUPFAM" id="SSF47336">
    <property type="entry name" value="ACP-like"/>
    <property type="match status" value="1"/>
</dbReference>
<evidence type="ECO:0000313" key="8">
    <source>
        <dbReference type="EMBL" id="AUM12876.1"/>
    </source>
</evidence>
<dbReference type="InterPro" id="IPR020806">
    <property type="entry name" value="PKS_PP-bd"/>
</dbReference>
<dbReference type="GO" id="GO:0005886">
    <property type="term" value="C:plasma membrane"/>
    <property type="evidence" value="ECO:0007669"/>
    <property type="project" value="TreeGrafter"/>
</dbReference>
<dbReference type="FunFam" id="3.40.50.12780:FF:000013">
    <property type="entry name" value="Long-chain-fatty-acid--AMP ligase FadD32"/>
    <property type="match status" value="1"/>
</dbReference>
<dbReference type="InterPro" id="IPR025110">
    <property type="entry name" value="AMP-bd_C"/>
</dbReference>